<reference evidence="1" key="1">
    <citation type="submission" date="2020-01" db="EMBL/GenBank/DDBJ databases">
        <authorList>
            <person name="Rat A."/>
        </authorList>
    </citation>
    <scope>NUCLEOTIDE SEQUENCE</scope>
    <source>
        <strain evidence="1">LMG 28251</strain>
    </source>
</reference>
<evidence type="ECO:0000313" key="2">
    <source>
        <dbReference type="Proteomes" id="UP001196068"/>
    </source>
</evidence>
<sequence length="54" mass="5713">MNADGTETGAAQRREPILCPHCAEPTMPNRLADGVLVCSCAAERPLPEPPPEKA</sequence>
<comment type="caution">
    <text evidence="1">The sequence shown here is derived from an EMBL/GenBank/DDBJ whole genome shotgun (WGS) entry which is preliminary data.</text>
</comment>
<proteinExistence type="predicted"/>
<name>A0AAF1KPW8_9PROT</name>
<dbReference type="AlphaFoldDB" id="A0AAF1KPW8"/>
<dbReference type="EMBL" id="JAAEDH010000020">
    <property type="protein sequence ID" value="MBR0656653.1"/>
    <property type="molecule type" value="Genomic_DNA"/>
</dbReference>
<reference evidence="1" key="2">
    <citation type="journal article" date="2021" name="Syst. Appl. Microbiol.">
        <title>Roseomonas hellenica sp. nov., isolated from roots of wild-growing Alkanna tinctoria.</title>
        <authorList>
            <person name="Rat A."/>
            <person name="Naranjo H.D."/>
            <person name="Lebbe L."/>
            <person name="Cnockaert M."/>
            <person name="Krigas N."/>
            <person name="Grigoriadou K."/>
            <person name="Maloupa E."/>
            <person name="Willems A."/>
        </authorList>
    </citation>
    <scope>NUCLEOTIDE SEQUENCE</scope>
    <source>
        <strain evidence="1">LMG 28251</strain>
    </source>
</reference>
<evidence type="ECO:0000313" key="1">
    <source>
        <dbReference type="EMBL" id="MBR0656653.1"/>
    </source>
</evidence>
<protein>
    <submittedName>
        <fullName evidence="1">Uncharacterized protein</fullName>
    </submittedName>
</protein>
<accession>A0AAF1KPW8</accession>
<dbReference type="RefSeq" id="WP_211875514.1">
    <property type="nucleotide sequence ID" value="NZ_JAAEDH010000020.1"/>
</dbReference>
<gene>
    <name evidence="1" type="ORF">GXW79_16355</name>
</gene>
<keyword evidence="2" id="KW-1185">Reference proteome</keyword>
<dbReference type="Proteomes" id="UP001196068">
    <property type="component" value="Unassembled WGS sequence"/>
</dbReference>
<organism evidence="1 2">
    <name type="scientific">Plastoroseomonas arctica</name>
    <dbReference type="NCBI Taxonomy" id="1509237"/>
    <lineage>
        <taxon>Bacteria</taxon>
        <taxon>Pseudomonadati</taxon>
        <taxon>Pseudomonadota</taxon>
        <taxon>Alphaproteobacteria</taxon>
        <taxon>Acetobacterales</taxon>
        <taxon>Acetobacteraceae</taxon>
        <taxon>Plastoroseomonas</taxon>
    </lineage>
</organism>